<name>A7AT65_BABBO</name>
<evidence type="ECO:0000313" key="2">
    <source>
        <dbReference type="Proteomes" id="UP000002173"/>
    </source>
</evidence>
<dbReference type="VEuPathDB" id="PiroplasmaDB:BBOV_II001690"/>
<dbReference type="RefSeq" id="XP_001609694.1">
    <property type="nucleotide sequence ID" value="XM_001609644.1"/>
</dbReference>
<dbReference type="KEGG" id="bbo:BBOV_II001690"/>
<dbReference type="EMBL" id="AAXT01000003">
    <property type="protein sequence ID" value="EDO06126.1"/>
    <property type="molecule type" value="Genomic_DNA"/>
</dbReference>
<dbReference type="OMA" id="NPVINWC"/>
<keyword evidence="2" id="KW-1185">Reference proteome</keyword>
<comment type="caution">
    <text evidence="1">The sequence shown here is derived from an EMBL/GenBank/DDBJ whole genome shotgun (WGS) entry which is preliminary data.</text>
</comment>
<reference evidence="2" key="2">
    <citation type="journal article" date="2020" name="Data Brief">
        <title>Transcriptome dataset of Babesia bovis life stages within vertebrate and invertebrate hosts.</title>
        <authorList>
            <person name="Ueti M.W."/>
            <person name="Johnson W.C."/>
            <person name="Kappmeyer L.S."/>
            <person name="Herndon D.R."/>
            <person name="Mousel M.R."/>
            <person name="Reif K.E."/>
            <person name="Taus N.S."/>
            <person name="Ifeonu O.O."/>
            <person name="Silva J.C."/>
            <person name="Suarez C.E."/>
            <person name="Brayton K.A."/>
        </authorList>
    </citation>
    <scope>NUCLEOTIDE SEQUENCE [LARGE SCALE GENOMIC DNA]</scope>
</reference>
<organism evidence="1 2">
    <name type="scientific">Babesia bovis</name>
    <dbReference type="NCBI Taxonomy" id="5865"/>
    <lineage>
        <taxon>Eukaryota</taxon>
        <taxon>Sar</taxon>
        <taxon>Alveolata</taxon>
        <taxon>Apicomplexa</taxon>
        <taxon>Aconoidasida</taxon>
        <taxon>Piroplasmida</taxon>
        <taxon>Babesiidae</taxon>
        <taxon>Babesia</taxon>
    </lineage>
</organism>
<dbReference type="InParanoid" id="A7AT65"/>
<dbReference type="Proteomes" id="UP000002173">
    <property type="component" value="Unassembled WGS sequence"/>
</dbReference>
<reference evidence="1 2" key="1">
    <citation type="journal article" date="2007" name="PLoS Pathog.">
        <title>Genome sequence of Babesia bovis and comparative analysis of apicomplexan hemoprotozoa.</title>
        <authorList>
            <person name="Brayton K.A."/>
            <person name="Lau A.O.T."/>
            <person name="Herndon D.R."/>
            <person name="Hannick L."/>
            <person name="Kappmeyer L.S."/>
            <person name="Berens S.J."/>
            <person name="Bidwell S.L."/>
            <person name="Brown W.C."/>
            <person name="Crabtree J."/>
            <person name="Fadrosh D."/>
            <person name="Feldblum T."/>
            <person name="Forberger H.A."/>
            <person name="Haas B.J."/>
            <person name="Howell J.M."/>
            <person name="Khouri H."/>
            <person name="Koo H."/>
            <person name="Mann D.J."/>
            <person name="Norimine J."/>
            <person name="Paulsen I.T."/>
            <person name="Radune D."/>
            <person name="Ren Q."/>
            <person name="Smith R.K. Jr."/>
            <person name="Suarez C.E."/>
            <person name="White O."/>
            <person name="Wortman J.R."/>
            <person name="Knowles D.P. Jr."/>
            <person name="McElwain T.F."/>
            <person name="Nene V.M."/>
        </authorList>
    </citation>
    <scope>NUCLEOTIDE SEQUENCE [LARGE SCALE GENOMIC DNA]</scope>
    <source>
        <strain evidence="1">T2Bo</strain>
    </source>
</reference>
<dbReference type="eggNOG" id="ENOG502TN36">
    <property type="taxonomic scope" value="Eukaryota"/>
</dbReference>
<sequence>MDSADRVKYCRERLRALRLALPRIAKSLNESREQLEGQRGKKMSSLSSVSQIRLTLLDDYIESLKQAKSKLSPTLEGAMELLERIDSLSSSLALTRQRLTNVQRITTHSEMQHLSERISLTEKRLIALDRLMKHLSPSMPNIGNEDAQAESHMIPSTVEAMEQLLDTADSLMESKAFCDSLQELEYLKGSTVLIEAIHRLGSSLDFICEVSFLWIQRESRLLSMSLCAVFNDASVIALRHSNAFVPSTTGSEKLPDNTELRKVIDQAPESSNGISVALRVLKLLKMRPTYLYHFLSGMRDILGQVSLKRFSAYSNAVKVDIYKRGVALSSLLKHLRSNVRFMKQCVINLYNNAGIPLHDPDLRWHGIIFPTAEMYLRHILKWLTIPLENKLYQLMQDNVISPVDGIINCGPVVDIFYAIETVKYHIDQLEAEFQTPWSVCKSPSGIHIDGLELEQTSPDSDVYHPEIESKSQHSDISENINIATSKNDLATGEVIGSTEFEIDCATQRTEEEGDINHEDHAAGMTMDSPSGEDPLIAKLQRVHAEWKKQMLEDFKLRIEDPLSTGSIYLLEPASDIDISSSHVTHTVADFIADIIKVQSTHDPSDGFRELLRKTLDAIIACCKMTSQKYGDRSSAYLLNCYAVLMQSLSSNVVPQEIVDILVNEISSNIDAAVQQIWDELCIHMGLEQSNEDLNTRKDVLARISEMVFSDGLVAADTNLTKCLKLVASNCQMEIRSRIYHMLADKYAAMASNEYESEAQELQEFVAQL</sequence>
<protein>
    <submittedName>
        <fullName evidence="1">Uncharacterized protein</fullName>
    </submittedName>
</protein>
<dbReference type="AlphaFoldDB" id="A7AT65"/>
<evidence type="ECO:0000313" key="1">
    <source>
        <dbReference type="EMBL" id="EDO06126.1"/>
    </source>
</evidence>
<gene>
    <name evidence="1" type="ORF">BBOV_II001690</name>
</gene>
<dbReference type="GeneID" id="5477921"/>
<proteinExistence type="predicted"/>
<accession>A7AT65</accession>
<reference evidence="2" key="3">
    <citation type="journal article" date="2021" name="Int. J. Parasitol.">
        <title>Comparative analysis of gene expression between Babesia bovis blood stages and kinetes allowed by improved genome annotation.</title>
        <authorList>
            <person name="Ueti M.W."/>
            <person name="Johnson W.C."/>
            <person name="Kappmeyer L.S."/>
            <person name="Herndon D.R."/>
            <person name="Mousel M.R."/>
            <person name="Reif K.E."/>
            <person name="Taus N.S."/>
            <person name="Ifeonu O.O."/>
            <person name="Silva J.C."/>
            <person name="Suarez C.E."/>
            <person name="Brayton K.A."/>
        </authorList>
    </citation>
    <scope>NUCLEOTIDE SEQUENCE [LARGE SCALE GENOMIC DNA]</scope>
</reference>